<sequence length="87" mass="8807">MAKFRADKGYHFSQNGTDPWAHFELVPGSDPVVYEFETTDAKAISRLKKVDGIELVDKSSGGDASASADADAGGAAGDDGSGGGASA</sequence>
<reference evidence="2 3" key="1">
    <citation type="submission" date="2024-04" db="EMBL/GenBank/DDBJ databases">
        <title>Genomic Markers of Mycobacteria.</title>
        <authorList>
            <person name="Soliman M.S."/>
            <person name="Elkholy A."/>
            <person name="Soliman N.S."/>
            <person name="Abbas A."/>
            <person name="Khayrat S."/>
            <person name="Shawky S."/>
        </authorList>
    </citation>
    <scope>NUCLEOTIDE SEQUENCE [LARGE SCALE GENOMIC DNA]</scope>
    <source>
        <strain evidence="2 3">Egy-CU-AM5</strain>
    </source>
</reference>
<dbReference type="RefSeq" id="WP_368573792.1">
    <property type="nucleotide sequence ID" value="NZ_JBDLOU010000058.1"/>
</dbReference>
<evidence type="ECO:0000313" key="3">
    <source>
        <dbReference type="Proteomes" id="UP001558474"/>
    </source>
</evidence>
<feature type="region of interest" description="Disordered" evidence="1">
    <location>
        <begin position="58"/>
        <end position="87"/>
    </location>
</feature>
<feature type="region of interest" description="Disordered" evidence="1">
    <location>
        <begin position="1"/>
        <end position="21"/>
    </location>
</feature>
<organism evidence="2 3">
    <name type="scientific">Mycolicibacterium porcinum</name>
    <dbReference type="NCBI Taxonomy" id="39693"/>
    <lineage>
        <taxon>Bacteria</taxon>
        <taxon>Bacillati</taxon>
        <taxon>Actinomycetota</taxon>
        <taxon>Actinomycetes</taxon>
        <taxon>Mycobacteriales</taxon>
        <taxon>Mycobacteriaceae</taxon>
        <taxon>Mycolicibacterium</taxon>
    </lineage>
</organism>
<protein>
    <submittedName>
        <fullName evidence="2">Uncharacterized protein</fullName>
    </submittedName>
</protein>
<feature type="compositionally biased region" description="Basic and acidic residues" evidence="1">
    <location>
        <begin position="1"/>
        <end position="10"/>
    </location>
</feature>
<evidence type="ECO:0000256" key="1">
    <source>
        <dbReference type="SAM" id="MobiDB-lite"/>
    </source>
</evidence>
<accession>A0ABV3VI74</accession>
<dbReference type="EMBL" id="JBDLOU010000058">
    <property type="protein sequence ID" value="MEX3741093.1"/>
    <property type="molecule type" value="Genomic_DNA"/>
</dbReference>
<dbReference type="Proteomes" id="UP001558474">
    <property type="component" value="Unassembled WGS sequence"/>
</dbReference>
<name>A0ABV3VI74_9MYCO</name>
<comment type="caution">
    <text evidence="2">The sequence shown here is derived from an EMBL/GenBank/DDBJ whole genome shotgun (WGS) entry which is preliminary data.</text>
</comment>
<keyword evidence="3" id="KW-1185">Reference proteome</keyword>
<proteinExistence type="predicted"/>
<evidence type="ECO:0000313" key="2">
    <source>
        <dbReference type="EMBL" id="MEX3741093.1"/>
    </source>
</evidence>
<feature type="compositionally biased region" description="Low complexity" evidence="1">
    <location>
        <begin position="59"/>
        <end position="73"/>
    </location>
</feature>
<feature type="compositionally biased region" description="Gly residues" evidence="1">
    <location>
        <begin position="74"/>
        <end position="87"/>
    </location>
</feature>
<gene>
    <name evidence="2" type="ORF">ABFW12_22965</name>
</gene>